<protein>
    <submittedName>
        <fullName evidence="2">Putative transcriptional regulator</fullName>
    </submittedName>
</protein>
<dbReference type="EMBL" id="JACHHJ010000001">
    <property type="protein sequence ID" value="MBB6449605.1"/>
    <property type="molecule type" value="Genomic_DNA"/>
</dbReference>
<proteinExistence type="predicted"/>
<evidence type="ECO:0000259" key="1">
    <source>
        <dbReference type="PROSITE" id="PS50943"/>
    </source>
</evidence>
<dbReference type="InterPro" id="IPR001387">
    <property type="entry name" value="Cro/C1-type_HTH"/>
</dbReference>
<evidence type="ECO:0000313" key="2">
    <source>
        <dbReference type="EMBL" id="MBB6449605.1"/>
    </source>
</evidence>
<dbReference type="Pfam" id="PF01381">
    <property type="entry name" value="HTH_3"/>
    <property type="match status" value="1"/>
</dbReference>
<dbReference type="Gene3D" id="1.10.260.40">
    <property type="entry name" value="lambda repressor-like DNA-binding domains"/>
    <property type="match status" value="1"/>
</dbReference>
<sequence>MTAKQLKEIRMYLEVTQAELAAQLGVSVPYISRMEAGHKPVSDRVRIGISKHYELNDHYVETMERARKLAD</sequence>
<dbReference type="RefSeq" id="WP_184403461.1">
    <property type="nucleotide sequence ID" value="NZ_JACHHJ010000001.1"/>
</dbReference>
<dbReference type="Proteomes" id="UP000568839">
    <property type="component" value="Unassembled WGS sequence"/>
</dbReference>
<keyword evidence="3" id="KW-1185">Reference proteome</keyword>
<name>A0A841PZ38_9BACL</name>
<dbReference type="PROSITE" id="PS50943">
    <property type="entry name" value="HTH_CROC1"/>
    <property type="match status" value="1"/>
</dbReference>
<organism evidence="2 3">
    <name type="scientific">Geomicrobium halophilum</name>
    <dbReference type="NCBI Taxonomy" id="549000"/>
    <lineage>
        <taxon>Bacteria</taxon>
        <taxon>Bacillati</taxon>
        <taxon>Bacillota</taxon>
        <taxon>Bacilli</taxon>
        <taxon>Bacillales</taxon>
        <taxon>Geomicrobium</taxon>
    </lineage>
</organism>
<dbReference type="InterPro" id="IPR010982">
    <property type="entry name" value="Lambda_DNA-bd_dom_sf"/>
</dbReference>
<reference evidence="2 3" key="1">
    <citation type="submission" date="2020-08" db="EMBL/GenBank/DDBJ databases">
        <title>Genomic Encyclopedia of Type Strains, Phase IV (KMG-IV): sequencing the most valuable type-strain genomes for metagenomic binning, comparative biology and taxonomic classification.</title>
        <authorList>
            <person name="Goeker M."/>
        </authorList>
    </citation>
    <scope>NUCLEOTIDE SEQUENCE [LARGE SCALE GENOMIC DNA]</scope>
    <source>
        <strain evidence="2 3">DSM 21769</strain>
    </source>
</reference>
<dbReference type="GO" id="GO:0003677">
    <property type="term" value="F:DNA binding"/>
    <property type="evidence" value="ECO:0007669"/>
    <property type="project" value="InterPro"/>
</dbReference>
<dbReference type="CDD" id="cd00093">
    <property type="entry name" value="HTH_XRE"/>
    <property type="match status" value="1"/>
</dbReference>
<gene>
    <name evidence="2" type="ORF">HNR44_001554</name>
</gene>
<accession>A0A841PZ38</accession>
<feature type="domain" description="HTH cro/C1-type" evidence="1">
    <location>
        <begin position="6"/>
        <end position="60"/>
    </location>
</feature>
<evidence type="ECO:0000313" key="3">
    <source>
        <dbReference type="Proteomes" id="UP000568839"/>
    </source>
</evidence>
<comment type="caution">
    <text evidence="2">The sequence shown here is derived from an EMBL/GenBank/DDBJ whole genome shotgun (WGS) entry which is preliminary data.</text>
</comment>
<dbReference type="SMART" id="SM00530">
    <property type="entry name" value="HTH_XRE"/>
    <property type="match status" value="1"/>
</dbReference>
<dbReference type="AlphaFoldDB" id="A0A841PZ38"/>
<dbReference type="SUPFAM" id="SSF47413">
    <property type="entry name" value="lambda repressor-like DNA-binding domains"/>
    <property type="match status" value="1"/>
</dbReference>